<dbReference type="Proteomes" id="UP001054837">
    <property type="component" value="Unassembled WGS sequence"/>
</dbReference>
<evidence type="ECO:0000256" key="1">
    <source>
        <dbReference type="SAM" id="MobiDB-lite"/>
    </source>
</evidence>
<keyword evidence="3" id="KW-1185">Reference proteome</keyword>
<proteinExistence type="predicted"/>
<evidence type="ECO:0000313" key="2">
    <source>
        <dbReference type="EMBL" id="GIY45928.1"/>
    </source>
</evidence>
<dbReference type="EMBL" id="BPLQ01009683">
    <property type="protein sequence ID" value="GIY45928.1"/>
    <property type="molecule type" value="Genomic_DNA"/>
</dbReference>
<protein>
    <submittedName>
        <fullName evidence="2">Uncharacterized protein</fullName>
    </submittedName>
</protein>
<comment type="caution">
    <text evidence="2">The sequence shown here is derived from an EMBL/GenBank/DDBJ whole genome shotgun (WGS) entry which is preliminary data.</text>
</comment>
<dbReference type="AlphaFoldDB" id="A0AAV4TH43"/>
<gene>
    <name evidence="2" type="ORF">CDAR_380311</name>
</gene>
<organism evidence="2 3">
    <name type="scientific">Caerostris darwini</name>
    <dbReference type="NCBI Taxonomy" id="1538125"/>
    <lineage>
        <taxon>Eukaryota</taxon>
        <taxon>Metazoa</taxon>
        <taxon>Ecdysozoa</taxon>
        <taxon>Arthropoda</taxon>
        <taxon>Chelicerata</taxon>
        <taxon>Arachnida</taxon>
        <taxon>Araneae</taxon>
        <taxon>Araneomorphae</taxon>
        <taxon>Entelegynae</taxon>
        <taxon>Araneoidea</taxon>
        <taxon>Araneidae</taxon>
        <taxon>Caerostris</taxon>
    </lineage>
</organism>
<reference evidence="2 3" key="1">
    <citation type="submission" date="2021-06" db="EMBL/GenBank/DDBJ databases">
        <title>Caerostris darwini draft genome.</title>
        <authorList>
            <person name="Kono N."/>
            <person name="Arakawa K."/>
        </authorList>
    </citation>
    <scope>NUCLEOTIDE SEQUENCE [LARGE SCALE GENOMIC DNA]</scope>
</reference>
<feature type="region of interest" description="Disordered" evidence="1">
    <location>
        <begin position="1"/>
        <end position="28"/>
    </location>
</feature>
<evidence type="ECO:0000313" key="3">
    <source>
        <dbReference type="Proteomes" id="UP001054837"/>
    </source>
</evidence>
<accession>A0AAV4TH43</accession>
<sequence length="133" mass="14742">MSGRESPNDVLCHSSAHKSHNWTQEKVQQSIKCPESRAGRFNLAGNAHCVFRPPRFTTRMRSGREMGTNESDVVHPISDSRVPLLQTFSRVVKLGGRKTAMSIPDQIETSRSGFPALNGLLDLLLCPVLRLMG</sequence>
<name>A0AAV4TH43_9ARAC</name>